<sequence length="158" mass="18010">MSLNRFAAFIVEGSYSKFFDIALTVKAQLFFNSDLNWKSMTVPAGFAGYEAALHRLKAWENIFKNSRLNVMRPRHSIGSWGTLIKAPRSGTCSSGNGFMENIVIAPEFKNFMLEGRQIDRCRDATKRHMKSPQENLEGRELLSQISRYHPPCAYLRAT</sequence>
<evidence type="ECO:0000313" key="1">
    <source>
        <dbReference type="EMBL" id="CAB4833344.1"/>
    </source>
</evidence>
<gene>
    <name evidence="1" type="ORF">UFOPK3167_01275</name>
</gene>
<dbReference type="EMBL" id="CAFABF010000105">
    <property type="protein sequence ID" value="CAB4833344.1"/>
    <property type="molecule type" value="Genomic_DNA"/>
</dbReference>
<dbReference type="AlphaFoldDB" id="A0A6J7AK96"/>
<protein>
    <submittedName>
        <fullName evidence="1">Unannotated protein</fullName>
    </submittedName>
</protein>
<accession>A0A6J7AK96</accession>
<proteinExistence type="predicted"/>
<organism evidence="1">
    <name type="scientific">freshwater metagenome</name>
    <dbReference type="NCBI Taxonomy" id="449393"/>
    <lineage>
        <taxon>unclassified sequences</taxon>
        <taxon>metagenomes</taxon>
        <taxon>ecological metagenomes</taxon>
    </lineage>
</organism>
<name>A0A6J7AK96_9ZZZZ</name>
<reference evidence="1" key="1">
    <citation type="submission" date="2020-05" db="EMBL/GenBank/DDBJ databases">
        <authorList>
            <person name="Chiriac C."/>
            <person name="Salcher M."/>
            <person name="Ghai R."/>
            <person name="Kavagutti S V."/>
        </authorList>
    </citation>
    <scope>NUCLEOTIDE SEQUENCE</scope>
</reference>